<evidence type="ECO:0000313" key="2">
    <source>
        <dbReference type="EMBL" id="MBD1395829.1"/>
    </source>
</evidence>
<gene>
    <name evidence="2" type="ORF">H9Q13_01515</name>
</gene>
<proteinExistence type="predicted"/>
<dbReference type="InterPro" id="IPR011990">
    <property type="entry name" value="TPR-like_helical_dom_sf"/>
</dbReference>
<organism evidence="2 3">
    <name type="scientific">Pontibacter aquaedesilientis</name>
    <dbReference type="NCBI Taxonomy" id="2766980"/>
    <lineage>
        <taxon>Bacteria</taxon>
        <taxon>Pseudomonadati</taxon>
        <taxon>Bacteroidota</taxon>
        <taxon>Cytophagia</taxon>
        <taxon>Cytophagales</taxon>
        <taxon>Hymenobacteraceae</taxon>
        <taxon>Pontibacter</taxon>
    </lineage>
</organism>
<feature type="chain" id="PRO_5046697371" evidence="1">
    <location>
        <begin position="21"/>
        <end position="317"/>
    </location>
</feature>
<dbReference type="RefSeq" id="WP_191181987.1">
    <property type="nucleotide sequence ID" value="NZ_JACXAJ010000001.1"/>
</dbReference>
<keyword evidence="3" id="KW-1185">Reference proteome</keyword>
<accession>A0ABR7XBZ9</accession>
<dbReference type="SUPFAM" id="SSF81901">
    <property type="entry name" value="HCP-like"/>
    <property type="match status" value="1"/>
</dbReference>
<reference evidence="2 3" key="1">
    <citation type="submission" date="2020-09" db="EMBL/GenBank/DDBJ databases">
        <title>Genome sequencing and assembly of Pontibacter sp.</title>
        <authorList>
            <person name="Chhetri G."/>
        </authorList>
    </citation>
    <scope>NUCLEOTIDE SEQUENCE [LARGE SCALE GENOMIC DNA]</scope>
    <source>
        <strain evidence="2 3">JH31</strain>
    </source>
</reference>
<sequence length="317" mass="35170">MKLSRIRAVLCSLLALQLSSCVTLLTLETVQPPAVQVTHNQWKILVVNRYDASQASNKNERVIEVFRDGANQAAGGAMGAVYNDSTFVLINPDSAIVLPSSATAQLGQEEVRRLFAKYSPHLILTLDQFDARMKKQVDTYEDEEGSRTKIANYNLLVRTSWTLYDSTGTVIDQADLMHDDFYDSRTAISGLLAIGPAIAKAGPAINRLAVEAGYSYWDRLYPKPMLLVRQVHSTQALSESAAYIHTNRWQQAIDLLLPMAQDARYKHRKKAAHNLAVAYEGAGNYEQAIYWAMQAAGQGDKCSALLLEAWEEAGIFK</sequence>
<dbReference type="EMBL" id="JACXAJ010000001">
    <property type="protein sequence ID" value="MBD1395829.1"/>
    <property type="molecule type" value="Genomic_DNA"/>
</dbReference>
<name>A0ABR7XBZ9_9BACT</name>
<feature type="signal peptide" evidence="1">
    <location>
        <begin position="1"/>
        <end position="20"/>
    </location>
</feature>
<comment type="caution">
    <text evidence="2">The sequence shown here is derived from an EMBL/GenBank/DDBJ whole genome shotgun (WGS) entry which is preliminary data.</text>
</comment>
<evidence type="ECO:0000256" key="1">
    <source>
        <dbReference type="SAM" id="SignalP"/>
    </source>
</evidence>
<dbReference type="Pfam" id="PF19867">
    <property type="entry name" value="DUF6340"/>
    <property type="match status" value="1"/>
</dbReference>
<dbReference type="Proteomes" id="UP000625551">
    <property type="component" value="Unassembled WGS sequence"/>
</dbReference>
<dbReference type="Gene3D" id="1.25.40.10">
    <property type="entry name" value="Tetratricopeptide repeat domain"/>
    <property type="match status" value="1"/>
</dbReference>
<dbReference type="InterPro" id="IPR045921">
    <property type="entry name" value="DUF6340"/>
</dbReference>
<evidence type="ECO:0000313" key="3">
    <source>
        <dbReference type="Proteomes" id="UP000625551"/>
    </source>
</evidence>
<protein>
    <submittedName>
        <fullName evidence="2">Tetratricopeptide repeat protein</fullName>
    </submittedName>
</protein>
<keyword evidence="1" id="KW-0732">Signal</keyword>